<feature type="non-terminal residue" evidence="1">
    <location>
        <position position="1"/>
    </location>
</feature>
<accession>A0A319CFE0</accession>
<dbReference type="EMBL" id="KZ821631">
    <property type="protein sequence ID" value="PYH67062.1"/>
    <property type="molecule type" value="Genomic_DNA"/>
</dbReference>
<name>A0A319CFE0_ASPVC</name>
<dbReference type="OrthoDB" id="10042665at2759"/>
<proteinExistence type="predicted"/>
<gene>
    <name evidence="1" type="ORF">BO88DRAFT_466302</name>
</gene>
<dbReference type="GeneID" id="37216060"/>
<reference evidence="1" key="1">
    <citation type="submission" date="2016-12" db="EMBL/GenBank/DDBJ databases">
        <title>The genomes of Aspergillus section Nigri reveals drivers in fungal speciation.</title>
        <authorList>
            <consortium name="DOE Joint Genome Institute"/>
            <person name="Vesth T.C."/>
            <person name="Nybo J."/>
            <person name="Theobald S."/>
            <person name="Brandl J."/>
            <person name="Frisvad J.C."/>
            <person name="Nielsen K.F."/>
            <person name="Lyhne E.K."/>
            <person name="Kogle M.E."/>
            <person name="Kuo A."/>
            <person name="Riley R."/>
            <person name="Clum A."/>
            <person name="Nolan M."/>
            <person name="Lipzen A."/>
            <person name="Salamov A."/>
            <person name="Henrissat B."/>
            <person name="Wiebenga A."/>
            <person name="De Vries R.P."/>
            <person name="Grigoriev I.V."/>
            <person name="Mortensen U.H."/>
            <person name="Andersen M.R."/>
            <person name="Baker S.E."/>
        </authorList>
    </citation>
    <scope>NUCLEOTIDE SEQUENCE [LARGE SCALE GENOMIC DNA]</scope>
    <source>
        <strain evidence="1">CBS 113365</strain>
    </source>
</reference>
<organism evidence="1 2">
    <name type="scientific">Aspergillus vadensis (strain CBS 113365 / IMI 142717 / IBT 24658)</name>
    <dbReference type="NCBI Taxonomy" id="1448311"/>
    <lineage>
        <taxon>Eukaryota</taxon>
        <taxon>Fungi</taxon>
        <taxon>Dikarya</taxon>
        <taxon>Ascomycota</taxon>
        <taxon>Pezizomycotina</taxon>
        <taxon>Eurotiomycetes</taxon>
        <taxon>Eurotiomycetidae</taxon>
        <taxon>Eurotiales</taxon>
        <taxon>Aspergillaceae</taxon>
        <taxon>Aspergillus</taxon>
        <taxon>Aspergillus subgen. Circumdati</taxon>
    </lineage>
</organism>
<sequence>FPPETKTLHLSLIKTTLDLILTIPFNNIIDKVNHKDSNMLEQQLKAVFKINNYNLLL</sequence>
<evidence type="ECO:0000313" key="1">
    <source>
        <dbReference type="EMBL" id="PYH67062.1"/>
    </source>
</evidence>
<dbReference type="RefSeq" id="XP_025560856.1">
    <property type="nucleotide sequence ID" value="XM_025711468.1"/>
</dbReference>
<keyword evidence="2" id="KW-1185">Reference proteome</keyword>
<dbReference type="AlphaFoldDB" id="A0A319CFE0"/>
<dbReference type="Proteomes" id="UP000248405">
    <property type="component" value="Unassembled WGS sequence"/>
</dbReference>
<protein>
    <submittedName>
        <fullName evidence="1">Uncharacterized protein</fullName>
    </submittedName>
</protein>
<evidence type="ECO:0000313" key="2">
    <source>
        <dbReference type="Proteomes" id="UP000248405"/>
    </source>
</evidence>